<reference evidence="2 3" key="1">
    <citation type="submission" date="2017-09" db="EMBL/GenBank/DDBJ databases">
        <title>Sequencing the genomes of two abundant thermophiles in Great Basin hot springs: Thermocrinis jamiesonii and novel Chloroflexi Thermoflexus hugenholtzii.</title>
        <authorList>
            <person name="Hedlund B."/>
        </authorList>
    </citation>
    <scope>NUCLEOTIDE SEQUENCE [LARGE SCALE GENOMIC DNA]</scope>
    <source>
        <strain evidence="2 3">G233</strain>
    </source>
</reference>
<dbReference type="GO" id="GO:0016301">
    <property type="term" value="F:kinase activity"/>
    <property type="evidence" value="ECO:0007669"/>
    <property type="project" value="UniProtKB-KW"/>
</dbReference>
<organism evidence="2 3">
    <name type="scientific">Tepidiforma thermophila (strain KCTC 52669 / CGMCC 1.13589 / G233)</name>
    <dbReference type="NCBI Taxonomy" id="2761530"/>
    <lineage>
        <taxon>Bacteria</taxon>
        <taxon>Bacillati</taxon>
        <taxon>Chloroflexota</taxon>
        <taxon>Tepidiformia</taxon>
        <taxon>Tepidiformales</taxon>
        <taxon>Tepidiformaceae</taxon>
        <taxon>Tepidiforma</taxon>
    </lineage>
</organism>
<dbReference type="SUPFAM" id="SSF56112">
    <property type="entry name" value="Protein kinase-like (PK-like)"/>
    <property type="match status" value="1"/>
</dbReference>
<gene>
    <name evidence="2" type="ORF">A9A59_1302</name>
</gene>
<comment type="caution">
    <text evidence="2">The sequence shown here is derived from an EMBL/GenBank/DDBJ whole genome shotgun (WGS) entry which is preliminary data.</text>
</comment>
<sequence length="342" mass="36990">MRKWWAPRSTGRRVGRTIVPVTANEPPDVVLAAYGLAGAPSTPLDGGDAWAVRAEPPVVVKRRRLPANGAGTEWEAELRRLAAAAGWPAGEIIRTVDGAAAVTAAAGGATWTCETWLPGKRREVRSVAGWRIVGRLLGRLHSDLARADPGTQRPGLGKAWELDVLTEAAGAGTFNRLVAAFGHAYPEVAAAVRRERYRNLRELARLGYPDLPEQPIHGSFSPGHLLWTGGELTGVIGWEFARRDAAMCDLAPLLMPDGPLELPFAQALFEGYATVRPVSNQEFGLLPALVRAWLLWQVTVLLIGWRLAGGDPAGVVHTMEERFPAFERYALELGMLRANVTG</sequence>
<keyword evidence="2" id="KW-0808">Transferase</keyword>
<evidence type="ECO:0000313" key="3">
    <source>
        <dbReference type="Proteomes" id="UP000223071"/>
    </source>
</evidence>
<proteinExistence type="predicted"/>
<dbReference type="InterPro" id="IPR002575">
    <property type="entry name" value="Aminoglycoside_PTrfase"/>
</dbReference>
<dbReference type="Gene3D" id="3.90.1200.10">
    <property type="match status" value="1"/>
</dbReference>
<protein>
    <submittedName>
        <fullName evidence="2">Ser/Thr protein kinase RdoA (MazF antagonist)</fullName>
    </submittedName>
</protein>
<keyword evidence="3" id="KW-1185">Reference proteome</keyword>
<evidence type="ECO:0000259" key="1">
    <source>
        <dbReference type="Pfam" id="PF01636"/>
    </source>
</evidence>
<feature type="domain" description="Aminoglycoside phosphotransferase" evidence="1">
    <location>
        <begin position="50"/>
        <end position="275"/>
    </location>
</feature>
<dbReference type="InterPro" id="IPR011009">
    <property type="entry name" value="Kinase-like_dom_sf"/>
</dbReference>
<dbReference type="EMBL" id="PDJQ01000001">
    <property type="protein sequence ID" value="PFG74094.1"/>
    <property type="molecule type" value="Genomic_DNA"/>
</dbReference>
<evidence type="ECO:0000313" key="2">
    <source>
        <dbReference type="EMBL" id="PFG74094.1"/>
    </source>
</evidence>
<dbReference type="Proteomes" id="UP000223071">
    <property type="component" value="Unassembled WGS sequence"/>
</dbReference>
<keyword evidence="2" id="KW-0418">Kinase</keyword>
<dbReference type="AlphaFoldDB" id="A0A2A9HDL9"/>
<name>A0A2A9HDL9_TEPT2</name>
<accession>A0A2A9HDL9</accession>
<dbReference type="Pfam" id="PF01636">
    <property type="entry name" value="APH"/>
    <property type="match status" value="1"/>
</dbReference>